<evidence type="ECO:0000313" key="2">
    <source>
        <dbReference type="Proteomes" id="UP001519331"/>
    </source>
</evidence>
<dbReference type="RefSeq" id="WP_210049530.1">
    <property type="nucleotide sequence ID" value="NZ_JAGINX010000001.1"/>
</dbReference>
<name>A0ABS4T4U8_9MICC</name>
<dbReference type="InterPro" id="IPR036689">
    <property type="entry name" value="ESAT-6-like_sf"/>
</dbReference>
<organism evidence="1 2">
    <name type="scientific">Nesterenkonia lacusekhoensis</name>
    <dbReference type="NCBI Taxonomy" id="150832"/>
    <lineage>
        <taxon>Bacteria</taxon>
        <taxon>Bacillati</taxon>
        <taxon>Actinomycetota</taxon>
        <taxon>Actinomycetes</taxon>
        <taxon>Micrococcales</taxon>
        <taxon>Micrococcaceae</taxon>
        <taxon>Nesterenkonia</taxon>
    </lineage>
</organism>
<dbReference type="Proteomes" id="UP001519331">
    <property type="component" value="Unassembled WGS sequence"/>
</dbReference>
<comment type="caution">
    <text evidence="1">The sequence shown here is derived from an EMBL/GenBank/DDBJ whole genome shotgun (WGS) entry which is preliminary data.</text>
</comment>
<gene>
    <name evidence="1" type="ORF">JOF45_002018</name>
</gene>
<dbReference type="EMBL" id="JAGINX010000001">
    <property type="protein sequence ID" value="MBP2318999.1"/>
    <property type="molecule type" value="Genomic_DNA"/>
</dbReference>
<evidence type="ECO:0000313" key="1">
    <source>
        <dbReference type="EMBL" id="MBP2318999.1"/>
    </source>
</evidence>
<accession>A0ABS4T4U8</accession>
<protein>
    <submittedName>
        <fullName evidence="1">Uncharacterized protein YukE</fullName>
    </submittedName>
</protein>
<dbReference type="SUPFAM" id="SSF140453">
    <property type="entry name" value="EsxAB dimer-like"/>
    <property type="match status" value="1"/>
</dbReference>
<reference evidence="1 2" key="1">
    <citation type="submission" date="2021-03" db="EMBL/GenBank/DDBJ databases">
        <title>Sequencing the genomes of 1000 actinobacteria strains.</title>
        <authorList>
            <person name="Klenk H.-P."/>
        </authorList>
    </citation>
    <scope>NUCLEOTIDE SEQUENCE [LARGE SCALE GENOMIC DNA]</scope>
    <source>
        <strain evidence="1 2">DSM 12544</strain>
    </source>
</reference>
<sequence>MPNVNRISYDTNVSADVEGNINKIAGQLQAQIGARRTQVEQAMSDFQADGVDEEYRTIETSWNQAADEVEAIIRLVKDTLEKNDTSAETARSQALNAVSGIR</sequence>
<dbReference type="Gene3D" id="1.10.287.1060">
    <property type="entry name" value="ESAT-6-like"/>
    <property type="match status" value="1"/>
</dbReference>
<keyword evidence="2" id="KW-1185">Reference proteome</keyword>
<dbReference type="InterPro" id="IPR048032">
    <property type="entry name" value="ESAT6-like"/>
</dbReference>
<proteinExistence type="predicted"/>
<dbReference type="NCBIfam" id="NF035935">
    <property type="entry name" value="ESAT6_3"/>
    <property type="match status" value="1"/>
</dbReference>